<dbReference type="AlphaFoldDB" id="A0A285NG08"/>
<protein>
    <submittedName>
        <fullName evidence="1">Uncharacterized protein</fullName>
    </submittedName>
</protein>
<dbReference type="Proteomes" id="UP000219036">
    <property type="component" value="Unassembled WGS sequence"/>
</dbReference>
<keyword evidence="2" id="KW-1185">Reference proteome</keyword>
<accession>A0A285NG08</accession>
<dbReference type="OrthoDB" id="14011at2"/>
<reference evidence="2" key="1">
    <citation type="submission" date="2017-09" db="EMBL/GenBank/DDBJ databases">
        <authorList>
            <person name="Varghese N."/>
            <person name="Submissions S."/>
        </authorList>
    </citation>
    <scope>NUCLEOTIDE SEQUENCE [LARGE SCALE GENOMIC DNA]</scope>
    <source>
        <strain evidence="2">DSM 15103</strain>
    </source>
</reference>
<gene>
    <name evidence="1" type="ORF">SAMN06265182_1038</name>
</gene>
<proteinExistence type="predicted"/>
<sequence length="153" mass="18223">MKRLIVIIAAFVYFLESFAQEIDRSIKYEIKILERLVIDVTKKRHPSVYTDGLDNRKVYLLQMYSNLRIAPNITEADFVFIKNKKEKYNAIKPTLALDFTSIRNCDLCIGVFSWRNGRPILILFKENLQKYNIKLPKEYRYFIESKKYIIGKK</sequence>
<organism evidence="1 2">
    <name type="scientific">Persephonella hydrogeniphila</name>
    <dbReference type="NCBI Taxonomy" id="198703"/>
    <lineage>
        <taxon>Bacteria</taxon>
        <taxon>Pseudomonadati</taxon>
        <taxon>Aquificota</taxon>
        <taxon>Aquificia</taxon>
        <taxon>Aquificales</taxon>
        <taxon>Hydrogenothermaceae</taxon>
        <taxon>Persephonella</taxon>
    </lineage>
</organism>
<dbReference type="EMBL" id="OBEI01000003">
    <property type="protein sequence ID" value="SNZ07823.1"/>
    <property type="molecule type" value="Genomic_DNA"/>
</dbReference>
<evidence type="ECO:0000313" key="1">
    <source>
        <dbReference type="EMBL" id="SNZ07823.1"/>
    </source>
</evidence>
<dbReference type="RefSeq" id="WP_097000210.1">
    <property type="nucleotide sequence ID" value="NZ_OBEI01000003.1"/>
</dbReference>
<name>A0A285NG08_9AQUI</name>
<evidence type="ECO:0000313" key="2">
    <source>
        <dbReference type="Proteomes" id="UP000219036"/>
    </source>
</evidence>